<dbReference type="PROSITE" id="PS00108">
    <property type="entry name" value="PROTEIN_KINASE_ST"/>
    <property type="match status" value="1"/>
</dbReference>
<dbReference type="PANTHER" id="PTHR43289">
    <property type="entry name" value="MITOGEN-ACTIVATED PROTEIN KINASE KINASE KINASE 20-RELATED"/>
    <property type="match status" value="1"/>
</dbReference>
<dbReference type="CDD" id="cd14014">
    <property type="entry name" value="STKc_PknB_like"/>
    <property type="match status" value="1"/>
</dbReference>
<protein>
    <submittedName>
        <fullName evidence="8">Protein kinase</fullName>
    </submittedName>
</protein>
<dbReference type="InterPro" id="IPR008271">
    <property type="entry name" value="Ser/Thr_kinase_AS"/>
</dbReference>
<dbReference type="PROSITE" id="PS50005">
    <property type="entry name" value="TPR"/>
    <property type="match status" value="3"/>
</dbReference>
<evidence type="ECO:0000256" key="1">
    <source>
        <dbReference type="ARBA" id="ARBA00022679"/>
    </source>
</evidence>
<feature type="repeat" description="TPR" evidence="5">
    <location>
        <begin position="532"/>
        <end position="565"/>
    </location>
</feature>
<dbReference type="SMART" id="SM00028">
    <property type="entry name" value="TPR"/>
    <property type="match status" value="7"/>
</dbReference>
<dbReference type="GO" id="GO:0016301">
    <property type="term" value="F:kinase activity"/>
    <property type="evidence" value="ECO:0007669"/>
    <property type="project" value="UniProtKB-KW"/>
</dbReference>
<organism evidence="8 9">
    <name type="scientific">Telluria mixta</name>
    <dbReference type="NCBI Taxonomy" id="34071"/>
    <lineage>
        <taxon>Bacteria</taxon>
        <taxon>Pseudomonadati</taxon>
        <taxon>Pseudomonadota</taxon>
        <taxon>Betaproteobacteria</taxon>
        <taxon>Burkholderiales</taxon>
        <taxon>Oxalobacteraceae</taxon>
        <taxon>Telluria group</taxon>
        <taxon>Telluria</taxon>
    </lineage>
</organism>
<dbReference type="InterPro" id="IPR017441">
    <property type="entry name" value="Protein_kinase_ATP_BS"/>
</dbReference>
<feature type="repeat" description="TPR" evidence="5">
    <location>
        <begin position="464"/>
        <end position="497"/>
    </location>
</feature>
<evidence type="ECO:0000256" key="5">
    <source>
        <dbReference type="PROSITE-ProRule" id="PRU00339"/>
    </source>
</evidence>
<keyword evidence="3 8" id="KW-0418">Kinase</keyword>
<gene>
    <name evidence="8" type="ORF">NX786_22875</name>
</gene>
<dbReference type="Proteomes" id="UP001165263">
    <property type="component" value="Unassembled WGS sequence"/>
</dbReference>
<dbReference type="InterPro" id="IPR011009">
    <property type="entry name" value="Kinase-like_dom_sf"/>
</dbReference>
<dbReference type="RefSeq" id="WP_259451228.1">
    <property type="nucleotide sequence ID" value="NZ_CP119520.1"/>
</dbReference>
<feature type="domain" description="Protein kinase" evidence="7">
    <location>
        <begin position="56"/>
        <end position="323"/>
    </location>
</feature>
<dbReference type="Pfam" id="PF13432">
    <property type="entry name" value="TPR_16"/>
    <property type="match status" value="3"/>
</dbReference>
<evidence type="ECO:0000313" key="8">
    <source>
        <dbReference type="EMBL" id="MCS0632176.1"/>
    </source>
</evidence>
<dbReference type="SUPFAM" id="SSF48452">
    <property type="entry name" value="TPR-like"/>
    <property type="match status" value="1"/>
</dbReference>
<evidence type="ECO:0000313" key="9">
    <source>
        <dbReference type="Proteomes" id="UP001165263"/>
    </source>
</evidence>
<evidence type="ECO:0000256" key="6">
    <source>
        <dbReference type="PROSITE-ProRule" id="PRU10141"/>
    </source>
</evidence>
<keyword evidence="9" id="KW-1185">Reference proteome</keyword>
<reference evidence="8" key="1">
    <citation type="submission" date="2022-08" db="EMBL/GenBank/DDBJ databases">
        <title>Reclassification of Massilia species as members of the genera Telluria, Duganella, Pseudoduganella, Mokoshia gen. nov. and Zemynaea gen. nov. using orthogonal and non-orthogonal genome-based approaches.</title>
        <authorList>
            <person name="Bowman J.P."/>
        </authorList>
    </citation>
    <scope>NUCLEOTIDE SEQUENCE</scope>
    <source>
        <strain evidence="8">LMG 11547</strain>
    </source>
</reference>
<dbReference type="EMBL" id="JANUHC010000008">
    <property type="protein sequence ID" value="MCS0632176.1"/>
    <property type="molecule type" value="Genomic_DNA"/>
</dbReference>
<dbReference type="Gene3D" id="1.25.40.10">
    <property type="entry name" value="Tetratricopeptide repeat domain"/>
    <property type="match status" value="2"/>
</dbReference>
<dbReference type="InterPro" id="IPR011990">
    <property type="entry name" value="TPR-like_helical_dom_sf"/>
</dbReference>
<comment type="caution">
    <text evidence="8">The sequence shown here is derived from an EMBL/GenBank/DDBJ whole genome shotgun (WGS) entry which is preliminary data.</text>
</comment>
<keyword evidence="5" id="KW-0802">TPR repeat</keyword>
<evidence type="ECO:0000256" key="2">
    <source>
        <dbReference type="ARBA" id="ARBA00022741"/>
    </source>
</evidence>
<name>A0ABT2C5S9_9BURK</name>
<evidence type="ECO:0000256" key="4">
    <source>
        <dbReference type="ARBA" id="ARBA00022840"/>
    </source>
</evidence>
<dbReference type="PROSITE" id="PS50011">
    <property type="entry name" value="PROTEIN_KINASE_DOM"/>
    <property type="match status" value="1"/>
</dbReference>
<dbReference type="SMART" id="SM00220">
    <property type="entry name" value="S_TKc"/>
    <property type="match status" value="1"/>
</dbReference>
<evidence type="ECO:0000259" key="7">
    <source>
        <dbReference type="PROSITE" id="PS50011"/>
    </source>
</evidence>
<evidence type="ECO:0000256" key="3">
    <source>
        <dbReference type="ARBA" id="ARBA00022777"/>
    </source>
</evidence>
<dbReference type="Gene3D" id="1.10.510.10">
    <property type="entry name" value="Transferase(Phosphotransferase) domain 1"/>
    <property type="match status" value="1"/>
</dbReference>
<dbReference type="InterPro" id="IPR019734">
    <property type="entry name" value="TPR_rpt"/>
</dbReference>
<feature type="repeat" description="TPR" evidence="5">
    <location>
        <begin position="566"/>
        <end position="599"/>
    </location>
</feature>
<sequence length="766" mass="83813">MHVTSYLAGHDFPAPELLYRYNVAVHHIFTVMAATTLPEASRTSDQPPRRGQSGHYELRARLGEGGFGEVHEAWDTRLHRSVAIKAIRHGGTTGTDLVREARLAASLRHPAFVKVHAVEEDGAGQFIVMELVHGRTLKQILQEESAELRVALPISLDWISQVADAMRDAHASGLVHGDIKPSNLMVEPDGRMRILDFGLALRQDALATETVSLGEVAANGQTDPQGTIAYMAPERLQGATPDPRADVYALGVILYELVCGKRPFATLHGLALAAALVQTSSDGWDYPDRLDTPLIALIRAMTARQPEQRVDSMAEVARRIAELTGKTDAGAPRAPVAASAPAAPRRAVRIGAAAALGIALVGGLWWQMAPRMDALTRAFAPYSEAIEMEQGLAALKQVDVPDNLDKAEARFDRILKHNPDSAAAVAGKSIISTLRYISDRTDETWLRRGDAGAQQAMKLNDQLALSHIAQGWVRDTQGRREDALAAYERALRLDPSNFFAWWGKTEALRHARRYAEAQAAIAEAARRFPRERVFSDALGTVYYEQSDLKAAEQAFRHSIVLQPDAVRSYANLSAVLMRQNRADEALRVLQQGLEVRPSATLYTNLGNILFLRGEYVGAADAFENAVSPTRGAPGSYQNWANLADTLLWIPGRGDEARQAYEKARRLLADRLERSPNDVVLVSRMGLYAVRSGHKDEAPALLTRALALAPASADVQFRAGLAYELLGDRKRALAAIAAALRLGYPVKYVEAEPDLVALRRDPDYHAD</sequence>
<dbReference type="Pfam" id="PF00069">
    <property type="entry name" value="Pkinase"/>
    <property type="match status" value="1"/>
</dbReference>
<dbReference type="SUPFAM" id="SSF56112">
    <property type="entry name" value="Protein kinase-like (PK-like)"/>
    <property type="match status" value="1"/>
</dbReference>
<dbReference type="InterPro" id="IPR000719">
    <property type="entry name" value="Prot_kinase_dom"/>
</dbReference>
<dbReference type="PANTHER" id="PTHR43289:SF6">
    <property type="entry name" value="SERINE_THREONINE-PROTEIN KINASE NEKL-3"/>
    <property type="match status" value="1"/>
</dbReference>
<keyword evidence="2 6" id="KW-0547">Nucleotide-binding</keyword>
<feature type="binding site" evidence="6">
    <location>
        <position position="85"/>
    </location>
    <ligand>
        <name>ATP</name>
        <dbReference type="ChEBI" id="CHEBI:30616"/>
    </ligand>
</feature>
<dbReference type="PROSITE" id="PS00107">
    <property type="entry name" value="PROTEIN_KINASE_ATP"/>
    <property type="match status" value="1"/>
</dbReference>
<proteinExistence type="predicted"/>
<accession>A0ABT2C5S9</accession>
<dbReference type="Gene3D" id="3.30.200.20">
    <property type="entry name" value="Phosphorylase Kinase, domain 1"/>
    <property type="match status" value="1"/>
</dbReference>
<keyword evidence="1" id="KW-0808">Transferase</keyword>
<keyword evidence="4 6" id="KW-0067">ATP-binding</keyword>